<feature type="region of interest" description="Disordered" evidence="1">
    <location>
        <begin position="34"/>
        <end position="57"/>
    </location>
</feature>
<evidence type="ECO:0000313" key="2">
    <source>
        <dbReference type="EMBL" id="EGU75351.1"/>
    </source>
</evidence>
<gene>
    <name evidence="2" type="ORF">FOXB_14112</name>
</gene>
<name>F9G630_FUSOF</name>
<protein>
    <submittedName>
        <fullName evidence="2">Uncharacterized protein</fullName>
    </submittedName>
</protein>
<dbReference type="EMBL" id="AFQF01003490">
    <property type="protein sequence ID" value="EGU75351.1"/>
    <property type="molecule type" value="Genomic_DNA"/>
</dbReference>
<sequence>MALIIRLTRVVSKGLAYGSSPIFRRSSAAVQQLDQGQTFNSGKRQSRGLSRGSKTGD</sequence>
<organism evidence="2">
    <name type="scientific">Fusarium oxysporum (strain Fo5176)</name>
    <name type="common">Fusarium vascular wilt</name>
    <dbReference type="NCBI Taxonomy" id="660025"/>
    <lineage>
        <taxon>Eukaryota</taxon>
        <taxon>Fungi</taxon>
        <taxon>Dikarya</taxon>
        <taxon>Ascomycota</taxon>
        <taxon>Pezizomycotina</taxon>
        <taxon>Sordariomycetes</taxon>
        <taxon>Hypocreomycetidae</taxon>
        <taxon>Hypocreales</taxon>
        <taxon>Nectriaceae</taxon>
        <taxon>Fusarium</taxon>
        <taxon>Fusarium oxysporum species complex</taxon>
    </lineage>
</organism>
<evidence type="ECO:0000256" key="1">
    <source>
        <dbReference type="SAM" id="MobiDB-lite"/>
    </source>
</evidence>
<feature type="compositionally biased region" description="Polar residues" evidence="1">
    <location>
        <begin position="34"/>
        <end position="43"/>
    </location>
</feature>
<accession>F9G630</accession>
<dbReference type="AlphaFoldDB" id="F9G630"/>
<reference evidence="2" key="1">
    <citation type="journal article" date="2012" name="Mol. Plant Microbe Interact.">
        <title>A highly conserved effector in Fusarium oxysporum is required for full virulence on Arabidopsis.</title>
        <authorList>
            <person name="Thatcher L.F."/>
            <person name="Gardiner D.M."/>
            <person name="Kazan K."/>
            <person name="Manners J."/>
        </authorList>
    </citation>
    <scope>NUCLEOTIDE SEQUENCE [LARGE SCALE GENOMIC DNA]</scope>
    <source>
        <strain evidence="2">Fo5176</strain>
    </source>
</reference>
<comment type="caution">
    <text evidence="2">The sequence shown here is derived from an EMBL/GenBank/DDBJ whole genome shotgun (WGS) entry which is preliminary data.</text>
</comment>
<proteinExistence type="predicted"/>